<evidence type="ECO:0000256" key="1">
    <source>
        <dbReference type="SAM" id="MobiDB-lite"/>
    </source>
</evidence>
<reference evidence="2" key="1">
    <citation type="submission" date="2024-03" db="EMBL/GenBank/DDBJ databases">
        <authorList>
            <consortium name="ELIXIR-Norway"/>
            <consortium name="Elixir Norway"/>
        </authorList>
    </citation>
    <scope>NUCLEOTIDE SEQUENCE</scope>
</reference>
<sequence>MGSGMLLSPSEVQLRITAGSSGSIERIKQLYFDAIATLPLHIWEPLHKTWAAGRIRQAQLVTSSLAWYFQELKQLIMKSPPANLSRLFQPADPNDVCVSNSSAEDADPSIETTAATDSRSSSFQSHVGSSSSWESAIATDINSSSSRDSNGSLQDACFAASCCNETFDINSKK</sequence>
<organism evidence="2 3">
    <name type="scientific">Sphagnum jensenii</name>
    <dbReference type="NCBI Taxonomy" id="128206"/>
    <lineage>
        <taxon>Eukaryota</taxon>
        <taxon>Viridiplantae</taxon>
        <taxon>Streptophyta</taxon>
        <taxon>Embryophyta</taxon>
        <taxon>Bryophyta</taxon>
        <taxon>Sphagnophytina</taxon>
        <taxon>Sphagnopsida</taxon>
        <taxon>Sphagnales</taxon>
        <taxon>Sphagnaceae</taxon>
        <taxon>Sphagnum</taxon>
    </lineage>
</organism>
<feature type="compositionally biased region" description="Low complexity" evidence="1">
    <location>
        <begin position="118"/>
        <end position="128"/>
    </location>
</feature>
<feature type="region of interest" description="Disordered" evidence="1">
    <location>
        <begin position="98"/>
        <end position="128"/>
    </location>
</feature>
<evidence type="ECO:0000313" key="3">
    <source>
        <dbReference type="Proteomes" id="UP001497522"/>
    </source>
</evidence>
<evidence type="ECO:0000313" key="2">
    <source>
        <dbReference type="EMBL" id="CAK9878358.1"/>
    </source>
</evidence>
<proteinExistence type="predicted"/>
<accession>A0ABP1BQM3</accession>
<gene>
    <name evidence="2" type="ORF">CSSPJE1EN2_LOCUS20144</name>
</gene>
<name>A0ABP1BQM3_9BRYO</name>
<protein>
    <submittedName>
        <fullName evidence="2">Uncharacterized protein</fullName>
    </submittedName>
</protein>
<keyword evidence="3" id="KW-1185">Reference proteome</keyword>
<dbReference type="EMBL" id="OZ023707">
    <property type="protein sequence ID" value="CAK9878358.1"/>
    <property type="molecule type" value="Genomic_DNA"/>
</dbReference>
<dbReference type="Proteomes" id="UP001497522">
    <property type="component" value="Chromosome 6"/>
</dbReference>